<evidence type="ECO:0000256" key="1">
    <source>
        <dbReference type="ARBA" id="ARBA00001933"/>
    </source>
</evidence>
<accession>A6FWZ9</accession>
<dbReference type="CDD" id="cd04301">
    <property type="entry name" value="NAT_SF"/>
    <property type="match status" value="1"/>
</dbReference>
<feature type="region of interest" description="Disordered" evidence="6">
    <location>
        <begin position="1"/>
        <end position="43"/>
    </location>
</feature>
<organism evidence="8 9">
    <name type="scientific">Plesiocystis pacifica SIR-1</name>
    <dbReference type="NCBI Taxonomy" id="391625"/>
    <lineage>
        <taxon>Bacteria</taxon>
        <taxon>Pseudomonadati</taxon>
        <taxon>Myxococcota</taxon>
        <taxon>Polyangia</taxon>
        <taxon>Nannocystales</taxon>
        <taxon>Nannocystaceae</taxon>
        <taxon>Plesiocystis</taxon>
    </lineage>
</organism>
<dbReference type="InterPro" id="IPR000182">
    <property type="entry name" value="GNAT_dom"/>
</dbReference>
<dbReference type="GO" id="GO:0009450">
    <property type="term" value="P:gamma-aminobutyric acid catabolic process"/>
    <property type="evidence" value="ECO:0007669"/>
    <property type="project" value="TreeGrafter"/>
</dbReference>
<dbReference type="GO" id="GO:0016747">
    <property type="term" value="F:acyltransferase activity, transferring groups other than amino-acyl groups"/>
    <property type="evidence" value="ECO:0007669"/>
    <property type="project" value="InterPro"/>
</dbReference>
<evidence type="ECO:0000313" key="9">
    <source>
        <dbReference type="Proteomes" id="UP000005801"/>
    </source>
</evidence>
<dbReference type="EC" id="2.6.1.36" evidence="8"/>
<dbReference type="PANTHER" id="PTHR43206">
    <property type="entry name" value="AMINOTRANSFERASE"/>
    <property type="match status" value="1"/>
</dbReference>
<dbReference type="Gene3D" id="3.90.1150.10">
    <property type="entry name" value="Aspartate Aminotransferase, domain 1"/>
    <property type="match status" value="2"/>
</dbReference>
<dbReference type="Gene3D" id="3.40.630.30">
    <property type="match status" value="1"/>
</dbReference>
<dbReference type="Proteomes" id="UP000005801">
    <property type="component" value="Unassembled WGS sequence"/>
</dbReference>
<dbReference type="GO" id="GO:0030170">
    <property type="term" value="F:pyridoxal phosphate binding"/>
    <property type="evidence" value="ECO:0007669"/>
    <property type="project" value="InterPro"/>
</dbReference>
<dbReference type="InterPro" id="IPR016181">
    <property type="entry name" value="Acyl_CoA_acyltransferase"/>
</dbReference>
<comment type="similarity">
    <text evidence="2">Belongs to the class-III pyridoxal-phosphate-dependent aminotransferase family.</text>
</comment>
<comment type="caution">
    <text evidence="8">The sequence shown here is derived from an EMBL/GenBank/DDBJ whole genome shotgun (WGS) entry which is preliminary data.</text>
</comment>
<dbReference type="AlphaFoldDB" id="A6FWZ9"/>
<dbReference type="InterPro" id="IPR015421">
    <property type="entry name" value="PyrdxlP-dep_Trfase_major"/>
</dbReference>
<dbReference type="Gene3D" id="3.40.640.10">
    <property type="entry name" value="Type I PLP-dependent aspartate aminotransferase-like (Major domain)"/>
    <property type="match status" value="2"/>
</dbReference>
<evidence type="ECO:0000256" key="6">
    <source>
        <dbReference type="SAM" id="MobiDB-lite"/>
    </source>
</evidence>
<feature type="compositionally biased region" description="Basic and acidic residues" evidence="6">
    <location>
        <begin position="20"/>
        <end position="43"/>
    </location>
</feature>
<dbReference type="SUPFAM" id="SSF53383">
    <property type="entry name" value="PLP-dependent transferases"/>
    <property type="match status" value="2"/>
</dbReference>
<name>A6FWZ9_9BACT</name>
<keyword evidence="3 8" id="KW-0032">Aminotransferase</keyword>
<dbReference type="EMBL" id="ABCS01000001">
    <property type="protein sequence ID" value="EDM81823.1"/>
    <property type="molecule type" value="Genomic_DNA"/>
</dbReference>
<gene>
    <name evidence="8" type="ORF">PPSIR1_05133</name>
</gene>
<comment type="cofactor">
    <cofactor evidence="1">
        <name>pyridoxal 5'-phosphate</name>
        <dbReference type="ChEBI" id="CHEBI:597326"/>
    </cofactor>
</comment>
<dbReference type="PANTHER" id="PTHR43206:SF1">
    <property type="entry name" value="4-AMINOBUTYRATE AMINOTRANSFERASE, MITOCHONDRIAL"/>
    <property type="match status" value="1"/>
</dbReference>
<sequence>MTADQPKAGAKTSFSPELALLERRQREEAPAPDAPVRRETSRVRIPEGGKLPRSEALLERLYHGELVPREKKPQVVDTRRSWGPYLVSMDDPAMVLLDACSQIATLTEGFAHSGMLQGLHEGRFDECLWANPDVTVEPSPTLEAFAELLTSKAPKGLEHVAFGGAGGAEANEKAFRIARMQAGPGKDGKARTRVLAFEGSFHGRTFVSLSATYNPAKRLGVTMPGFEAVFCPRDLDALDGILDEHGDELYAAIIEPMMAEGGDVHLTREFLLGVLDKTRARGIPLIVDEVQTGFGTGGTFFWWTRLGLGDTPETSPALLTCAKKAGLSVILSRWPDPEPTAVNVASALRAMIQAESAEDQGALEGPISERLQTLAATHPELVSNPRVAGTAFAFDLPSVAARDAFIGQRFARGFMTYHAGEKTIRFRLASCWTEGNLDDLFARVSTALNRLEDPSAREFRTERSRRRPRLPHVIREVREGDWAEIMALEQQTYEPARADSEAYLRKTAHHGVGLVARDGRTDALLGFAFAASLEHYGHLDGPKDDPWRGTGRVLYSADICVAEAARGRGMGRALKVAQIEWARAHDFAFITGRNRVGATDEMAALNRSVGAYTVTVYDGQYDGGQAEYYRIPLAPPCPPKKHRRVYDLASGIQAPFGPRPEFMASRELVGPTASRLNLSNWATLDMVHYLEHLRAILPRGTGHLYTTTSQDELVDKTLRCLKMSRDTPEQPATVCVGFEGGFVGHNTAAARSLSDPEGFAAGLGVYDWPRLPHPEAAGVEATVAALEAQVERLGAGAIIGVFVELVGQRSGRVLSGEAALALQGACRKHGIPLVVVETATGGYRSGAGAWGLDALPKAFTPNVVLWYPGGQLGQIFIDSTWWVGTPLRLISTWDGDELSMIRTHEHLRAAHRLDLEPAIVALDDLAVEAAAAAGEGARMGGVGLYRTLSLGGDAERARAVVERCREAGLRVGRGLPDTLVFAPALDVRPSAIRGPMRAALLGALAAPAESGDA</sequence>
<proteinExistence type="inferred from homology"/>
<dbReference type="InterPro" id="IPR005814">
    <property type="entry name" value="Aminotrans_3"/>
</dbReference>
<evidence type="ECO:0000256" key="2">
    <source>
        <dbReference type="ARBA" id="ARBA00008954"/>
    </source>
</evidence>
<keyword evidence="4 8" id="KW-0808">Transferase</keyword>
<feature type="domain" description="N-acetyltransferase" evidence="7">
    <location>
        <begin position="472"/>
        <end position="634"/>
    </location>
</feature>
<keyword evidence="9" id="KW-1185">Reference proteome</keyword>
<keyword evidence="5" id="KW-0663">Pyridoxal phosphate</keyword>
<dbReference type="InterPro" id="IPR015422">
    <property type="entry name" value="PyrdxlP-dep_Trfase_small"/>
</dbReference>
<protein>
    <submittedName>
        <fullName evidence="8">L-lysine aminotransferase</fullName>
        <ecNumber evidence="8">2.6.1.36</ecNumber>
    </submittedName>
</protein>
<dbReference type="SUPFAM" id="SSF55729">
    <property type="entry name" value="Acyl-CoA N-acyltransferases (Nat)"/>
    <property type="match status" value="1"/>
</dbReference>
<dbReference type="Pfam" id="PF00202">
    <property type="entry name" value="Aminotran_3"/>
    <property type="match status" value="1"/>
</dbReference>
<dbReference type="InterPro" id="IPR015424">
    <property type="entry name" value="PyrdxlP-dep_Trfase"/>
</dbReference>
<evidence type="ECO:0000313" key="8">
    <source>
        <dbReference type="EMBL" id="EDM81823.1"/>
    </source>
</evidence>
<dbReference type="Pfam" id="PF00583">
    <property type="entry name" value="Acetyltransf_1"/>
    <property type="match status" value="1"/>
</dbReference>
<evidence type="ECO:0000256" key="4">
    <source>
        <dbReference type="ARBA" id="ARBA00022679"/>
    </source>
</evidence>
<evidence type="ECO:0000259" key="7">
    <source>
        <dbReference type="PROSITE" id="PS51186"/>
    </source>
</evidence>
<dbReference type="OrthoDB" id="9801052at2"/>
<evidence type="ECO:0000256" key="5">
    <source>
        <dbReference type="ARBA" id="ARBA00022898"/>
    </source>
</evidence>
<dbReference type="STRING" id="391625.PPSIR1_05133"/>
<evidence type="ECO:0000256" key="3">
    <source>
        <dbReference type="ARBA" id="ARBA00022576"/>
    </source>
</evidence>
<dbReference type="RefSeq" id="WP_006968998.1">
    <property type="nucleotide sequence ID" value="NZ_ABCS01000001.1"/>
</dbReference>
<dbReference type="PROSITE" id="PS51186">
    <property type="entry name" value="GNAT"/>
    <property type="match status" value="1"/>
</dbReference>
<dbReference type="eggNOG" id="COG0161">
    <property type="taxonomic scope" value="Bacteria"/>
</dbReference>
<reference evidence="8 9" key="1">
    <citation type="submission" date="2007-06" db="EMBL/GenBank/DDBJ databases">
        <authorList>
            <person name="Shimkets L."/>
            <person name="Ferriera S."/>
            <person name="Johnson J."/>
            <person name="Kravitz S."/>
            <person name="Beeson K."/>
            <person name="Sutton G."/>
            <person name="Rogers Y.-H."/>
            <person name="Friedman R."/>
            <person name="Frazier M."/>
            <person name="Venter J.C."/>
        </authorList>
    </citation>
    <scope>NUCLEOTIDE SEQUENCE [LARGE SCALE GENOMIC DNA]</scope>
    <source>
        <strain evidence="8 9">SIR-1</strain>
    </source>
</reference>
<dbReference type="eggNOG" id="COG0160">
    <property type="taxonomic scope" value="Bacteria"/>
</dbReference>
<dbReference type="GO" id="GO:0045484">
    <property type="term" value="F:L-lysine 6-transaminase activity"/>
    <property type="evidence" value="ECO:0007669"/>
    <property type="project" value="UniProtKB-EC"/>
</dbReference>